<keyword evidence="1" id="KW-0472">Membrane</keyword>
<evidence type="ECO:0000313" key="3">
    <source>
        <dbReference type="Proteomes" id="UP000191518"/>
    </source>
</evidence>
<evidence type="ECO:0000313" key="2">
    <source>
        <dbReference type="EMBL" id="OQD96237.1"/>
    </source>
</evidence>
<reference evidence="3" key="1">
    <citation type="journal article" date="2017" name="Nat. Microbiol.">
        <title>Global analysis of biosynthetic gene clusters reveals vast potential of secondary metabolite production in Penicillium species.</title>
        <authorList>
            <person name="Nielsen J.C."/>
            <person name="Grijseels S."/>
            <person name="Prigent S."/>
            <person name="Ji B."/>
            <person name="Dainat J."/>
            <person name="Nielsen K.F."/>
            <person name="Frisvad J.C."/>
            <person name="Workman M."/>
            <person name="Nielsen J."/>
        </authorList>
    </citation>
    <scope>NUCLEOTIDE SEQUENCE [LARGE SCALE GENOMIC DNA]</scope>
    <source>
        <strain evidence="3">IBT 29486</strain>
    </source>
</reference>
<organism evidence="2 3">
    <name type="scientific">Penicillium vulpinum</name>
    <dbReference type="NCBI Taxonomy" id="29845"/>
    <lineage>
        <taxon>Eukaryota</taxon>
        <taxon>Fungi</taxon>
        <taxon>Dikarya</taxon>
        <taxon>Ascomycota</taxon>
        <taxon>Pezizomycotina</taxon>
        <taxon>Eurotiomycetes</taxon>
        <taxon>Eurotiomycetidae</taxon>
        <taxon>Eurotiales</taxon>
        <taxon>Aspergillaceae</taxon>
        <taxon>Penicillium</taxon>
    </lineage>
</organism>
<evidence type="ECO:0000256" key="1">
    <source>
        <dbReference type="SAM" id="Phobius"/>
    </source>
</evidence>
<dbReference type="Proteomes" id="UP000191518">
    <property type="component" value="Unassembled WGS sequence"/>
</dbReference>
<accession>A0A1V6R4Q7</accession>
<comment type="caution">
    <text evidence="2">The sequence shown here is derived from an EMBL/GenBank/DDBJ whole genome shotgun (WGS) entry which is preliminary data.</text>
</comment>
<proteinExistence type="predicted"/>
<dbReference type="EMBL" id="MDYP01000093">
    <property type="protein sequence ID" value="OQD96237.1"/>
    <property type="molecule type" value="Genomic_DNA"/>
</dbReference>
<dbReference type="STRING" id="29845.A0A1V6R4Q7"/>
<sequence length="284" mass="31461">MWHSTREEHDEEVLRESRLVSTREYWGRFCRYGSQTKRWAGTQSSAFLMIKALISLSDDKGYEPLLIQREIVDEGKSPKNTTAGQDLAAQYTAAENKLLSDLHSVQLEEPGSQSEISKLRKEIEGLRRAQRNLSVSTGSLFAEREEVYGKVLLRMRDYQHTLSMQLKEEMRKYRQLQDKIKSSHDEEPDMSENALRLRKRDVAKRNLVSFLGLLAGVGMTAAGTATGIIPLVGAGVGFAVTSASGMNLSRKIRGTRGEGPYGNDALASNSFTAASGGATISNLD</sequence>
<keyword evidence="1" id="KW-0812">Transmembrane</keyword>
<keyword evidence="1" id="KW-1133">Transmembrane helix</keyword>
<dbReference type="AlphaFoldDB" id="A0A1V6R4Q7"/>
<gene>
    <name evidence="2" type="ORF">PENVUL_c093G05042</name>
</gene>
<feature type="transmembrane region" description="Helical" evidence="1">
    <location>
        <begin position="206"/>
        <end position="222"/>
    </location>
</feature>
<protein>
    <submittedName>
        <fullName evidence="2">Uncharacterized protein</fullName>
    </submittedName>
</protein>
<keyword evidence="3" id="KW-1185">Reference proteome</keyword>
<name>A0A1V6R4Q7_9EURO</name>